<evidence type="ECO:0000313" key="2">
    <source>
        <dbReference type="Proteomes" id="UP000003160"/>
    </source>
</evidence>
<comment type="caution">
    <text evidence="1">The sequence shown here is derived from an EMBL/GenBank/DDBJ whole genome shotgun (WGS) entry which is preliminary data.</text>
</comment>
<keyword evidence="2" id="KW-1185">Reference proteome</keyword>
<dbReference type="OrthoDB" id="1082065at2"/>
<organism evidence="1 2">
    <name type="scientific">Hallella bergensis DSM 17361</name>
    <dbReference type="NCBI Taxonomy" id="585502"/>
    <lineage>
        <taxon>Bacteria</taxon>
        <taxon>Pseudomonadati</taxon>
        <taxon>Bacteroidota</taxon>
        <taxon>Bacteroidia</taxon>
        <taxon>Bacteroidales</taxon>
        <taxon>Prevotellaceae</taxon>
        <taxon>Hallella</taxon>
    </lineage>
</organism>
<proteinExistence type="predicted"/>
<dbReference type="RefSeq" id="WP_007174196.1">
    <property type="nucleotide sequence ID" value="NZ_GG704781.1"/>
</dbReference>
<sequence>MSRKIKRGLVYMFSFLLLLSCGKTKEEQVEETVEAFSNTYFNWQFHRSIAHCTPDSKRWLNYMASQVRQDDIDLLRAQEESAEVEITHVNILDGDSVAKVEVTVRNYLRMDTIGTKGRIEEENRFIIFAKSVGNQWKVRLTSPLRAERD</sequence>
<dbReference type="EMBL" id="ACKS01000079">
    <property type="protein sequence ID" value="EFA43497.1"/>
    <property type="molecule type" value="Genomic_DNA"/>
</dbReference>
<evidence type="ECO:0008006" key="3">
    <source>
        <dbReference type="Google" id="ProtNLM"/>
    </source>
</evidence>
<reference evidence="1 2" key="1">
    <citation type="submission" date="2009-10" db="EMBL/GenBank/DDBJ databases">
        <authorList>
            <person name="Qin X."/>
            <person name="Bachman B."/>
            <person name="Battles P."/>
            <person name="Bell A."/>
            <person name="Bess C."/>
            <person name="Bickham C."/>
            <person name="Chaboub L."/>
            <person name="Chen D."/>
            <person name="Coyle M."/>
            <person name="Deiros D.R."/>
            <person name="Dinh H."/>
            <person name="Forbes L."/>
            <person name="Fowler G."/>
            <person name="Francisco L."/>
            <person name="Fu Q."/>
            <person name="Gubbala S."/>
            <person name="Hale W."/>
            <person name="Han Y."/>
            <person name="Hemphill L."/>
            <person name="Highlander S.K."/>
            <person name="Hirani K."/>
            <person name="Hogues M."/>
            <person name="Jackson L."/>
            <person name="Jakkamsetti A."/>
            <person name="Javaid M."/>
            <person name="Jiang H."/>
            <person name="Korchina V."/>
            <person name="Kovar C."/>
            <person name="Lara F."/>
            <person name="Lee S."/>
            <person name="Mata R."/>
            <person name="Mathew T."/>
            <person name="Moen C."/>
            <person name="Morales K."/>
            <person name="Munidasa M."/>
            <person name="Nazareth L."/>
            <person name="Ngo R."/>
            <person name="Nguyen L."/>
            <person name="Okwuonu G."/>
            <person name="Ongeri F."/>
            <person name="Patil S."/>
            <person name="Petrosino J."/>
            <person name="Pham C."/>
            <person name="Pham P."/>
            <person name="Pu L.-L."/>
            <person name="Puazo M."/>
            <person name="Raj R."/>
            <person name="Reid J."/>
            <person name="Rouhana J."/>
            <person name="Saada N."/>
            <person name="Shang Y."/>
            <person name="Simmons D."/>
            <person name="Thornton R."/>
            <person name="Warren J."/>
            <person name="Weissenberger G."/>
            <person name="Zhang J."/>
            <person name="Zhang L."/>
            <person name="Zhou C."/>
            <person name="Zhu D."/>
            <person name="Muzny D."/>
            <person name="Worley K."/>
            <person name="Gibbs R."/>
        </authorList>
    </citation>
    <scope>NUCLEOTIDE SEQUENCE [LARGE SCALE GENOMIC DNA]</scope>
    <source>
        <strain evidence="1 2">DSM 17361</strain>
    </source>
</reference>
<dbReference type="PROSITE" id="PS51257">
    <property type="entry name" value="PROKAR_LIPOPROTEIN"/>
    <property type="match status" value="1"/>
</dbReference>
<evidence type="ECO:0000313" key="1">
    <source>
        <dbReference type="EMBL" id="EFA43497.1"/>
    </source>
</evidence>
<accession>D1PYQ8</accession>
<protein>
    <recommendedName>
        <fullName evidence="3">DUF4878 domain-containing protein</fullName>
    </recommendedName>
</protein>
<dbReference type="AlphaFoldDB" id="D1PYQ8"/>
<dbReference type="HOGENOM" id="CLU_145388_0_0_10"/>
<dbReference type="eggNOG" id="ENOG502ZKK0">
    <property type="taxonomic scope" value="Bacteria"/>
</dbReference>
<dbReference type="Proteomes" id="UP000003160">
    <property type="component" value="Unassembled WGS sequence"/>
</dbReference>
<name>D1PYQ8_9BACT</name>
<gene>
    <name evidence="1" type="ORF">HMPREF0645_2093</name>
</gene>